<dbReference type="HAMAP" id="MF_00292">
    <property type="entry name" value="Ribosomal_eS28"/>
    <property type="match status" value="1"/>
</dbReference>
<dbReference type="AlphaFoldDB" id="A0A484F5K6"/>
<dbReference type="SUPFAM" id="SSF50249">
    <property type="entry name" value="Nucleic acid-binding proteins"/>
    <property type="match status" value="1"/>
</dbReference>
<dbReference type="FunFam" id="2.40.50.140:FF:000145">
    <property type="entry name" value="30S ribosomal protein S28e"/>
    <property type="match status" value="1"/>
</dbReference>
<dbReference type="PANTHER" id="PTHR10769:SF3">
    <property type="entry name" value="SMALL RIBOSOMAL SUBUNIT PROTEIN ES28"/>
    <property type="match status" value="1"/>
</dbReference>
<dbReference type="GO" id="GO:0000028">
    <property type="term" value="P:ribosomal small subunit assembly"/>
    <property type="evidence" value="ECO:0007669"/>
    <property type="project" value="TreeGrafter"/>
</dbReference>
<name>A0A484F5K6_9EURY</name>
<reference evidence="6 7" key="1">
    <citation type="submission" date="2019-03" db="EMBL/GenBank/DDBJ databases">
        <title>Genomic Encyclopedia of Type Strains, Phase IV (KMG-IV): sequencing the most valuable type-strain genomes for metagenomic binning, comparative biology and taxonomic classification.</title>
        <authorList>
            <person name="Goeker M."/>
        </authorList>
    </citation>
    <scope>NUCLEOTIDE SEQUENCE [LARGE SCALE GENOMIC DNA]</scope>
    <source>
        <strain evidence="6 7">DSM 13328</strain>
    </source>
</reference>
<evidence type="ECO:0000313" key="7">
    <source>
        <dbReference type="Proteomes" id="UP000294855"/>
    </source>
</evidence>
<protein>
    <recommendedName>
        <fullName evidence="4 5">Small ribosomal subunit protein eS28</fullName>
    </recommendedName>
</protein>
<dbReference type="InterPro" id="IPR012340">
    <property type="entry name" value="NA-bd_OB-fold"/>
</dbReference>
<evidence type="ECO:0000256" key="3">
    <source>
        <dbReference type="ARBA" id="ARBA00023274"/>
    </source>
</evidence>
<comment type="caution">
    <text evidence="6">The sequence shown here is derived from an EMBL/GenBank/DDBJ whole genome shotgun (WGS) entry which is preliminary data.</text>
</comment>
<comment type="similarity">
    <text evidence="1 5">Belongs to the eukaryotic ribosomal protein eS28 family.</text>
</comment>
<evidence type="ECO:0000256" key="1">
    <source>
        <dbReference type="ARBA" id="ARBA00005943"/>
    </source>
</evidence>
<keyword evidence="2 5" id="KW-0689">Ribosomal protein</keyword>
<dbReference type="Pfam" id="PF01200">
    <property type="entry name" value="Ribosomal_S28e"/>
    <property type="match status" value="1"/>
</dbReference>
<dbReference type="CDD" id="cd04457">
    <property type="entry name" value="S1_S28E"/>
    <property type="match status" value="1"/>
</dbReference>
<dbReference type="OrthoDB" id="7620at2157"/>
<dbReference type="GO" id="GO:0022627">
    <property type="term" value="C:cytosolic small ribosomal subunit"/>
    <property type="evidence" value="ECO:0007669"/>
    <property type="project" value="TreeGrafter"/>
</dbReference>
<dbReference type="RefSeq" id="WP_133517275.1">
    <property type="nucleotide sequence ID" value="NZ_JAHDUW010000002.1"/>
</dbReference>
<dbReference type="GO" id="GO:0003735">
    <property type="term" value="F:structural constituent of ribosome"/>
    <property type="evidence" value="ECO:0007669"/>
    <property type="project" value="InterPro"/>
</dbReference>
<organism evidence="6 7">
    <name type="scientific">Methanimicrococcus blatticola</name>
    <dbReference type="NCBI Taxonomy" id="91560"/>
    <lineage>
        <taxon>Archaea</taxon>
        <taxon>Methanobacteriati</taxon>
        <taxon>Methanobacteriota</taxon>
        <taxon>Stenosarchaea group</taxon>
        <taxon>Methanomicrobia</taxon>
        <taxon>Methanosarcinales</taxon>
        <taxon>Methanosarcinaceae</taxon>
        <taxon>Methanimicrococcus</taxon>
    </lineage>
</organism>
<keyword evidence="3 5" id="KW-0687">Ribonucleoprotein</keyword>
<evidence type="ECO:0000256" key="2">
    <source>
        <dbReference type="ARBA" id="ARBA00022980"/>
    </source>
</evidence>
<dbReference type="PANTHER" id="PTHR10769">
    <property type="entry name" value="40S RIBOSOMAL PROTEIN S28"/>
    <property type="match status" value="1"/>
</dbReference>
<evidence type="ECO:0000313" key="6">
    <source>
        <dbReference type="EMBL" id="TDQ69485.1"/>
    </source>
</evidence>
<keyword evidence="7" id="KW-1185">Reference proteome</keyword>
<gene>
    <name evidence="5" type="primary">rps28e</name>
    <name evidence="6" type="ORF">C7391_0814</name>
</gene>
<sequence>MAEEFNNANGFPAEVIEIIGNTGMHGEASQIQCKILEGRDKGRVITRNCVGPVRVGDILMLIETSREAKKLSMR</sequence>
<dbReference type="Proteomes" id="UP000294855">
    <property type="component" value="Unassembled WGS sequence"/>
</dbReference>
<dbReference type="InterPro" id="IPR000289">
    <property type="entry name" value="Ribosomal_eS28"/>
</dbReference>
<evidence type="ECO:0000256" key="4">
    <source>
        <dbReference type="ARBA" id="ARBA00035146"/>
    </source>
</evidence>
<dbReference type="Gene3D" id="2.40.50.140">
    <property type="entry name" value="Nucleic acid-binding proteins"/>
    <property type="match status" value="1"/>
</dbReference>
<dbReference type="EMBL" id="SNYS01000007">
    <property type="protein sequence ID" value="TDQ69485.1"/>
    <property type="molecule type" value="Genomic_DNA"/>
</dbReference>
<dbReference type="NCBIfam" id="NF003080">
    <property type="entry name" value="PRK04007.1"/>
    <property type="match status" value="1"/>
</dbReference>
<dbReference type="GO" id="GO:0006412">
    <property type="term" value="P:translation"/>
    <property type="evidence" value="ECO:0007669"/>
    <property type="project" value="UniProtKB-UniRule"/>
</dbReference>
<accession>A0A484F5K6</accession>
<evidence type="ECO:0000256" key="5">
    <source>
        <dbReference type="HAMAP-Rule" id="MF_00292"/>
    </source>
</evidence>
<dbReference type="GO" id="GO:0030490">
    <property type="term" value="P:maturation of SSU-rRNA"/>
    <property type="evidence" value="ECO:0007669"/>
    <property type="project" value="TreeGrafter"/>
</dbReference>
<proteinExistence type="inferred from homology"/>